<dbReference type="PANTHER" id="PTHR20854">
    <property type="entry name" value="INOSITOL MONOPHOSPHATASE"/>
    <property type="match status" value="1"/>
</dbReference>
<dbReference type="GO" id="GO:0046854">
    <property type="term" value="P:phosphatidylinositol phosphate biosynthetic process"/>
    <property type="evidence" value="ECO:0007669"/>
    <property type="project" value="InterPro"/>
</dbReference>
<dbReference type="GO" id="GO:0008934">
    <property type="term" value="F:inositol monophosphate 1-phosphatase activity"/>
    <property type="evidence" value="ECO:0007669"/>
    <property type="project" value="TreeGrafter"/>
</dbReference>
<dbReference type="AlphaFoldDB" id="A0A381QY91"/>
<evidence type="ECO:0000313" key="5">
    <source>
        <dbReference type="EMBL" id="SUZ84391.1"/>
    </source>
</evidence>
<dbReference type="CDD" id="cd01638">
    <property type="entry name" value="CysQ"/>
    <property type="match status" value="1"/>
</dbReference>
<keyword evidence="3" id="KW-0378">Hydrolase</keyword>
<dbReference type="GO" id="GO:0046872">
    <property type="term" value="F:metal ion binding"/>
    <property type="evidence" value="ECO:0007669"/>
    <property type="project" value="UniProtKB-KW"/>
</dbReference>
<dbReference type="InterPro" id="IPR020550">
    <property type="entry name" value="Inositol_monophosphatase_CS"/>
</dbReference>
<dbReference type="InterPro" id="IPR020583">
    <property type="entry name" value="Inositol_monoP_metal-BS"/>
</dbReference>
<dbReference type="PROSITE" id="PS00630">
    <property type="entry name" value="IMP_2"/>
    <property type="match status" value="1"/>
</dbReference>
<evidence type="ECO:0008006" key="6">
    <source>
        <dbReference type="Google" id="ProtNLM"/>
    </source>
</evidence>
<reference evidence="5" key="1">
    <citation type="submission" date="2018-05" db="EMBL/GenBank/DDBJ databases">
        <authorList>
            <person name="Lanie J.A."/>
            <person name="Ng W.-L."/>
            <person name="Kazmierczak K.M."/>
            <person name="Andrzejewski T.M."/>
            <person name="Davidsen T.M."/>
            <person name="Wayne K.J."/>
            <person name="Tettelin H."/>
            <person name="Glass J.I."/>
            <person name="Rusch D."/>
            <person name="Podicherti R."/>
            <person name="Tsui H.-C.T."/>
            <person name="Winkler M.E."/>
        </authorList>
    </citation>
    <scope>NUCLEOTIDE SEQUENCE</scope>
</reference>
<keyword evidence="4" id="KW-0460">Magnesium</keyword>
<dbReference type="Pfam" id="PF00459">
    <property type="entry name" value="Inositol_P"/>
    <property type="match status" value="1"/>
</dbReference>
<dbReference type="FunFam" id="3.30.540.10:FF:000003">
    <property type="entry name" value="Inositol-1-monophosphatase"/>
    <property type="match status" value="1"/>
</dbReference>
<accession>A0A381QY91</accession>
<dbReference type="GO" id="GO:0007165">
    <property type="term" value="P:signal transduction"/>
    <property type="evidence" value="ECO:0007669"/>
    <property type="project" value="TreeGrafter"/>
</dbReference>
<dbReference type="Gene3D" id="3.30.540.10">
    <property type="entry name" value="Fructose-1,6-Bisphosphatase, subunit A, domain 1"/>
    <property type="match status" value="1"/>
</dbReference>
<protein>
    <recommendedName>
        <fullName evidence="6">3'(2'),5'-bisphosphate nucleotidase CysQ</fullName>
    </recommendedName>
</protein>
<dbReference type="PROSITE" id="PS00629">
    <property type="entry name" value="IMP_1"/>
    <property type="match status" value="1"/>
</dbReference>
<dbReference type="GO" id="GO:0006020">
    <property type="term" value="P:inositol metabolic process"/>
    <property type="evidence" value="ECO:0007669"/>
    <property type="project" value="TreeGrafter"/>
</dbReference>
<dbReference type="SUPFAM" id="SSF56655">
    <property type="entry name" value="Carbohydrate phosphatase"/>
    <property type="match status" value="1"/>
</dbReference>
<keyword evidence="2" id="KW-0479">Metal-binding</keyword>
<organism evidence="5">
    <name type="scientific">marine metagenome</name>
    <dbReference type="NCBI Taxonomy" id="408172"/>
    <lineage>
        <taxon>unclassified sequences</taxon>
        <taxon>metagenomes</taxon>
        <taxon>ecological metagenomes</taxon>
    </lineage>
</organism>
<name>A0A381QY91_9ZZZZ</name>
<evidence type="ECO:0000256" key="4">
    <source>
        <dbReference type="ARBA" id="ARBA00022842"/>
    </source>
</evidence>
<dbReference type="Gene3D" id="3.40.190.80">
    <property type="match status" value="1"/>
</dbReference>
<evidence type="ECO:0000256" key="3">
    <source>
        <dbReference type="ARBA" id="ARBA00022801"/>
    </source>
</evidence>
<dbReference type="PANTHER" id="PTHR20854:SF4">
    <property type="entry name" value="INOSITOL-1-MONOPHOSPHATASE-RELATED"/>
    <property type="match status" value="1"/>
</dbReference>
<dbReference type="PRINTS" id="PR00377">
    <property type="entry name" value="IMPHPHTASES"/>
</dbReference>
<gene>
    <name evidence="5" type="ORF">METZ01_LOCUS37245</name>
</gene>
<sequence>MYNEELIAAKVAARNAGKILMKYLESDSKDIQYKSESGDSPVTIADNEADKYLSSFLGGEFPHDGWLSEETIDTYDRLEKTRVWIVDPLDGTKEFIKKLPEFCVSIALTENGIPVVGVIYNPSSDEMFYAQKNKGAFLNGEQIKISNTEDIQDASIIVSRSEYSKNLWNNYKNNFSSIKSVGSIAYKLGLSASGMYDICATVAPKNEWDICAGDCIVREAGGVMRTIDGKNINYNQKKTLVTDPIIATNSKLFDMVSDLLY</sequence>
<evidence type="ECO:0000256" key="2">
    <source>
        <dbReference type="ARBA" id="ARBA00022723"/>
    </source>
</evidence>
<comment type="cofactor">
    <cofactor evidence="1">
        <name>Mg(2+)</name>
        <dbReference type="ChEBI" id="CHEBI:18420"/>
    </cofactor>
</comment>
<proteinExistence type="predicted"/>
<dbReference type="InterPro" id="IPR000760">
    <property type="entry name" value="Inositol_monophosphatase-like"/>
</dbReference>
<evidence type="ECO:0000256" key="1">
    <source>
        <dbReference type="ARBA" id="ARBA00001946"/>
    </source>
</evidence>
<dbReference type="EMBL" id="UINC01001593">
    <property type="protein sequence ID" value="SUZ84391.1"/>
    <property type="molecule type" value="Genomic_DNA"/>
</dbReference>